<dbReference type="SUPFAM" id="SSF47203">
    <property type="entry name" value="Acyl-CoA dehydrogenase C-terminal domain-like"/>
    <property type="match status" value="1"/>
</dbReference>
<dbReference type="AlphaFoldDB" id="A0A1H4VMT6"/>
<dbReference type="InterPro" id="IPR013107">
    <property type="entry name" value="Acyl-CoA_DH_C"/>
</dbReference>
<dbReference type="SUPFAM" id="SSF56645">
    <property type="entry name" value="Acyl-CoA dehydrogenase NM domain-like"/>
    <property type="match status" value="1"/>
</dbReference>
<dbReference type="Gene3D" id="1.20.140.10">
    <property type="entry name" value="Butyryl-CoA Dehydrogenase, subunit A, domain 3"/>
    <property type="match status" value="1"/>
</dbReference>
<name>A0A1H4VMT6_9NOCA</name>
<dbReference type="InterPro" id="IPR013786">
    <property type="entry name" value="AcylCoA_DH/ox_N"/>
</dbReference>
<protein>
    <submittedName>
        <fullName evidence="4">Acyl-CoA dehydrogenase</fullName>
    </submittedName>
</protein>
<dbReference type="RefSeq" id="WP_072942643.1">
    <property type="nucleotide sequence ID" value="NZ_FNSV01000005.1"/>
</dbReference>
<dbReference type="PIRSF" id="PIRSF016578">
    <property type="entry name" value="HsaA"/>
    <property type="match status" value="1"/>
</dbReference>
<dbReference type="EMBL" id="FNSV01000005">
    <property type="protein sequence ID" value="SEC81761.1"/>
    <property type="molecule type" value="Genomic_DNA"/>
</dbReference>
<sequence length="403" mass="43087">MTTVTERASSSASVPTATDLVGRVREIAPILTKNAAEGERNRRVVEESIQAMTDAGLFKLAVPKRYGGYETSMRTMLDVSAAVAESDGGTAWVLTLTNVCAWLTGLFPTRAQDEVFGADPDAKVSGVLTPTSETTRVDGGYRVTGRWYYNSGSWHATWAVLGIPITNDAGEVIDQGLALIPTSEMQLEDTWFVAGMKSSGSNCLVATDVFVPDHRVMAVPPAIEGTYPSENLADEPFYRSAFVPILALVLVGPQLGLGRAALQLVQAKANKPIAYTYFTAQSDSVAFQLQVAEAAMLIDTAHLHAYRAADDIDTAAATGTYPDFTQRARLRADTGFVAESIVKAINILLSAHGAGSFADVNPLQRIWRDSSTAARHAVVAPAVAFESYGKALLGVEERITPLI</sequence>
<dbReference type="InterPro" id="IPR009100">
    <property type="entry name" value="AcylCoA_DH/oxidase_NM_dom_sf"/>
</dbReference>
<reference evidence="5" key="1">
    <citation type="submission" date="2016-10" db="EMBL/GenBank/DDBJ databases">
        <authorList>
            <person name="Varghese N."/>
            <person name="Submissions S."/>
        </authorList>
    </citation>
    <scope>NUCLEOTIDE SEQUENCE [LARGE SCALE GENOMIC DNA]</scope>
    <source>
        <strain evidence="5">DSM 44498</strain>
    </source>
</reference>
<organism evidence="4 5">
    <name type="scientific">Rhodococcus koreensis</name>
    <dbReference type="NCBI Taxonomy" id="99653"/>
    <lineage>
        <taxon>Bacteria</taxon>
        <taxon>Bacillati</taxon>
        <taxon>Actinomycetota</taxon>
        <taxon>Actinomycetes</taxon>
        <taxon>Mycobacteriales</taxon>
        <taxon>Nocardiaceae</taxon>
        <taxon>Rhodococcus</taxon>
    </lineage>
</organism>
<evidence type="ECO:0000259" key="2">
    <source>
        <dbReference type="Pfam" id="PF02771"/>
    </source>
</evidence>
<dbReference type="InterPro" id="IPR036250">
    <property type="entry name" value="AcylCo_DH-like_C"/>
</dbReference>
<evidence type="ECO:0000256" key="1">
    <source>
        <dbReference type="ARBA" id="ARBA00023002"/>
    </source>
</evidence>
<feature type="domain" description="Acyl-CoA dehydrogenase/oxidase N-terminal" evidence="2">
    <location>
        <begin position="31"/>
        <end position="113"/>
    </location>
</feature>
<accession>A0A1H4VMT6</accession>
<evidence type="ECO:0000259" key="3">
    <source>
        <dbReference type="Pfam" id="PF08028"/>
    </source>
</evidence>
<feature type="domain" description="Acyl-CoA dehydrogenase C-terminal" evidence="3">
    <location>
        <begin position="249"/>
        <end position="380"/>
    </location>
</feature>
<evidence type="ECO:0000313" key="4">
    <source>
        <dbReference type="EMBL" id="SEC81761.1"/>
    </source>
</evidence>
<dbReference type="InterPro" id="IPR037069">
    <property type="entry name" value="AcylCoA_DH/ox_N_sf"/>
</dbReference>
<dbReference type="PANTHER" id="PTHR43884">
    <property type="entry name" value="ACYL-COA DEHYDROGENASE"/>
    <property type="match status" value="1"/>
</dbReference>
<gene>
    <name evidence="4" type="ORF">SAMN04490239_5578</name>
</gene>
<dbReference type="Pfam" id="PF08028">
    <property type="entry name" value="Acyl-CoA_dh_2"/>
    <property type="match status" value="1"/>
</dbReference>
<proteinExistence type="predicted"/>
<dbReference type="InterPro" id="IPR046373">
    <property type="entry name" value="Acyl-CoA_Oxase/DH_mid-dom_sf"/>
</dbReference>
<keyword evidence="5" id="KW-1185">Reference proteome</keyword>
<dbReference type="Gene3D" id="2.40.110.10">
    <property type="entry name" value="Butyryl-CoA Dehydrogenase, subunit A, domain 2"/>
    <property type="match status" value="1"/>
</dbReference>
<dbReference type="Proteomes" id="UP000183561">
    <property type="component" value="Unassembled WGS sequence"/>
</dbReference>
<dbReference type="Pfam" id="PF02771">
    <property type="entry name" value="Acyl-CoA_dh_N"/>
    <property type="match status" value="1"/>
</dbReference>
<dbReference type="PANTHER" id="PTHR43884:SF12">
    <property type="entry name" value="ISOVALERYL-COA DEHYDROGENASE, MITOCHONDRIAL-RELATED"/>
    <property type="match status" value="1"/>
</dbReference>
<evidence type="ECO:0000313" key="5">
    <source>
        <dbReference type="Proteomes" id="UP000183561"/>
    </source>
</evidence>
<dbReference type="Gene3D" id="1.10.540.10">
    <property type="entry name" value="Acyl-CoA dehydrogenase/oxidase, N-terminal domain"/>
    <property type="match status" value="1"/>
</dbReference>
<dbReference type="GO" id="GO:0050660">
    <property type="term" value="F:flavin adenine dinucleotide binding"/>
    <property type="evidence" value="ECO:0007669"/>
    <property type="project" value="InterPro"/>
</dbReference>
<dbReference type="GO" id="GO:0003995">
    <property type="term" value="F:acyl-CoA dehydrogenase activity"/>
    <property type="evidence" value="ECO:0007669"/>
    <property type="project" value="TreeGrafter"/>
</dbReference>
<dbReference type="OrthoDB" id="3404950at2"/>
<keyword evidence="1" id="KW-0560">Oxidoreductase</keyword>